<protein>
    <submittedName>
        <fullName evidence="2">TPM domain-containing protein</fullName>
    </submittedName>
</protein>
<organism evidence="2 3">
    <name type="scientific">Rhinopithecimicrobium faecis</name>
    <dbReference type="NCBI Taxonomy" id="2820698"/>
    <lineage>
        <taxon>Bacteria</taxon>
        <taxon>Pseudomonadati</taxon>
        <taxon>Bacteroidota</taxon>
        <taxon>Sphingobacteriia</taxon>
        <taxon>Sphingobacteriales</taxon>
        <taxon>Sphingobacteriaceae</taxon>
        <taxon>Rhinopithecimicrobium</taxon>
    </lineage>
</organism>
<feature type="domain" description="TPM" evidence="1">
    <location>
        <begin position="2"/>
        <end position="114"/>
    </location>
</feature>
<evidence type="ECO:0000313" key="3">
    <source>
        <dbReference type="Proteomes" id="UP000679691"/>
    </source>
</evidence>
<evidence type="ECO:0000313" key="2">
    <source>
        <dbReference type="EMBL" id="MBP3943419.1"/>
    </source>
</evidence>
<name>A0A8T4H961_9SPHI</name>
<gene>
    <name evidence="2" type="ORF">J5U18_07565</name>
</gene>
<reference evidence="2" key="1">
    <citation type="submission" date="2021-03" db="EMBL/GenBank/DDBJ databases">
        <authorList>
            <person name="Lu T."/>
            <person name="Wang Q."/>
            <person name="Han X."/>
        </authorList>
    </citation>
    <scope>NUCLEOTIDE SEQUENCE</scope>
    <source>
        <strain evidence="2">WQ 2009</strain>
    </source>
</reference>
<keyword evidence="3" id="KW-1185">Reference proteome</keyword>
<dbReference type="PANTHER" id="PTHR30373:SF8">
    <property type="entry name" value="BLL7265 PROTEIN"/>
    <property type="match status" value="1"/>
</dbReference>
<dbReference type="AlphaFoldDB" id="A0A8T4H961"/>
<comment type="caution">
    <text evidence="2">The sequence shown here is derived from an EMBL/GenBank/DDBJ whole genome shotgun (WGS) entry which is preliminary data.</text>
</comment>
<dbReference type="Proteomes" id="UP000679691">
    <property type="component" value="Unassembled WGS sequence"/>
</dbReference>
<dbReference type="RefSeq" id="WP_353546912.1">
    <property type="nucleotide sequence ID" value="NZ_JAGKSB010000007.1"/>
</dbReference>
<dbReference type="InterPro" id="IPR007621">
    <property type="entry name" value="TPM_dom"/>
</dbReference>
<proteinExistence type="predicted"/>
<sequence>MKIFNADQQDRIVHAINVAENTTSGELRVVVEKNCDGEAIDRASYHFTKLGMHKTAQRNGVLIYIAVEDHTFSIIGDLGINKLVPADFWECTKEAMVTEFRQGNLVEGLVKGIVHAGEQLRHFFPRQQDDINELPNDIVFGDK</sequence>
<evidence type="ECO:0000259" key="1">
    <source>
        <dbReference type="Pfam" id="PF04536"/>
    </source>
</evidence>
<dbReference type="Pfam" id="PF04536">
    <property type="entry name" value="TPM_phosphatase"/>
    <property type="match status" value="1"/>
</dbReference>
<dbReference type="PANTHER" id="PTHR30373">
    <property type="entry name" value="UPF0603 PROTEIN YGCG"/>
    <property type="match status" value="1"/>
</dbReference>
<dbReference type="EMBL" id="JAGKSB010000007">
    <property type="protein sequence ID" value="MBP3943419.1"/>
    <property type="molecule type" value="Genomic_DNA"/>
</dbReference>
<accession>A0A8T4H961</accession>
<dbReference type="Gene3D" id="3.10.310.50">
    <property type="match status" value="1"/>
</dbReference>